<dbReference type="Gene3D" id="3.40.30.10">
    <property type="entry name" value="Glutaredoxin"/>
    <property type="match status" value="1"/>
</dbReference>
<name>A0A1M5V8P1_9VIBR</name>
<dbReference type="GO" id="GO:0005829">
    <property type="term" value="C:cytosol"/>
    <property type="evidence" value="ECO:0007669"/>
    <property type="project" value="TreeGrafter"/>
</dbReference>
<evidence type="ECO:0000256" key="5">
    <source>
        <dbReference type="ARBA" id="ARBA00023284"/>
    </source>
</evidence>
<evidence type="ECO:0000313" key="9">
    <source>
        <dbReference type="Proteomes" id="UP000184608"/>
    </source>
</evidence>
<sequence>MTFKTRCPSCQAMNRLPATQVSDVPLCGKCRQHLLDGHPVEGTSENFQALMQSDIPVVIDFWAPWCNPCVGFAPVFEESAKNRHRKVRFIKINTEAEQELAAQFQIRSIPTIMVYKQGQRLNIINGALPQSQFDQWLDETIRQSE</sequence>
<keyword evidence="4" id="KW-1015">Disulfide bond</keyword>
<dbReference type="PRINTS" id="PR00421">
    <property type="entry name" value="THIOREDOXIN"/>
</dbReference>
<evidence type="ECO:0000256" key="4">
    <source>
        <dbReference type="ARBA" id="ARBA00023157"/>
    </source>
</evidence>
<evidence type="ECO:0000256" key="6">
    <source>
        <dbReference type="NCBIfam" id="TIGR01068"/>
    </source>
</evidence>
<dbReference type="InterPro" id="IPR036249">
    <property type="entry name" value="Thioredoxin-like_sf"/>
</dbReference>
<protein>
    <recommendedName>
        <fullName evidence="6">Thioredoxin</fullName>
    </recommendedName>
</protein>
<dbReference type="FunFam" id="3.40.30.10:FF:000001">
    <property type="entry name" value="Thioredoxin"/>
    <property type="match status" value="1"/>
</dbReference>
<comment type="similarity">
    <text evidence="1">Belongs to the thioredoxin family.</text>
</comment>
<dbReference type="InterPro" id="IPR049299">
    <property type="entry name" value="Thio2_N"/>
</dbReference>
<keyword evidence="3" id="KW-0249">Electron transport</keyword>
<dbReference type="Pfam" id="PF00085">
    <property type="entry name" value="Thioredoxin"/>
    <property type="match status" value="1"/>
</dbReference>
<proteinExistence type="inferred from homology"/>
<dbReference type="AlphaFoldDB" id="A0A1M5V8P1"/>
<reference evidence="8 9" key="1">
    <citation type="submission" date="2016-11" db="EMBL/GenBank/DDBJ databases">
        <authorList>
            <person name="Jaros S."/>
            <person name="Januszkiewicz K."/>
            <person name="Wedrychowicz H."/>
        </authorList>
    </citation>
    <scope>NUCLEOTIDE SEQUENCE [LARGE SCALE GENOMIC DNA]</scope>
    <source>
        <strain evidence="8 9">CECT 7868</strain>
    </source>
</reference>
<dbReference type="InterPro" id="IPR013766">
    <property type="entry name" value="Thioredoxin_domain"/>
</dbReference>
<keyword evidence="5" id="KW-0676">Redox-active center</keyword>
<dbReference type="Proteomes" id="UP000184608">
    <property type="component" value="Unassembled WGS sequence"/>
</dbReference>
<dbReference type="CDD" id="cd02947">
    <property type="entry name" value="TRX_family"/>
    <property type="match status" value="1"/>
</dbReference>
<dbReference type="STRING" id="1216006.VA7868_00307"/>
<dbReference type="PANTHER" id="PTHR45663">
    <property type="entry name" value="GEO12009P1"/>
    <property type="match status" value="1"/>
</dbReference>
<keyword evidence="8" id="KW-0560">Oxidoreductase</keyword>
<dbReference type="NCBIfam" id="TIGR01068">
    <property type="entry name" value="thioredoxin"/>
    <property type="match status" value="1"/>
</dbReference>
<evidence type="ECO:0000256" key="3">
    <source>
        <dbReference type="ARBA" id="ARBA00022982"/>
    </source>
</evidence>
<dbReference type="SUPFAM" id="SSF52833">
    <property type="entry name" value="Thioredoxin-like"/>
    <property type="match status" value="1"/>
</dbReference>
<dbReference type="EMBL" id="FQXZ01000005">
    <property type="protein sequence ID" value="SHH71586.1"/>
    <property type="molecule type" value="Genomic_DNA"/>
</dbReference>
<dbReference type="Pfam" id="PF21352">
    <property type="entry name" value="Zn_ribbon_Thio2"/>
    <property type="match status" value="1"/>
</dbReference>
<dbReference type="NCBIfam" id="NF008229">
    <property type="entry name" value="PRK10996.1"/>
    <property type="match status" value="1"/>
</dbReference>
<evidence type="ECO:0000259" key="7">
    <source>
        <dbReference type="PROSITE" id="PS51352"/>
    </source>
</evidence>
<dbReference type="PANTHER" id="PTHR45663:SF40">
    <property type="entry name" value="THIOREDOXIN 2"/>
    <property type="match status" value="1"/>
</dbReference>
<evidence type="ECO:0000256" key="1">
    <source>
        <dbReference type="ARBA" id="ARBA00008987"/>
    </source>
</evidence>
<gene>
    <name evidence="8" type="primary">trxC</name>
    <name evidence="8" type="ORF">VA7868_00307</name>
</gene>
<organism evidence="8 9">
    <name type="scientific">Vibrio aerogenes CECT 7868</name>
    <dbReference type="NCBI Taxonomy" id="1216006"/>
    <lineage>
        <taxon>Bacteria</taxon>
        <taxon>Pseudomonadati</taxon>
        <taxon>Pseudomonadota</taxon>
        <taxon>Gammaproteobacteria</taxon>
        <taxon>Vibrionales</taxon>
        <taxon>Vibrionaceae</taxon>
        <taxon>Vibrio</taxon>
    </lineage>
</organism>
<evidence type="ECO:0000313" key="8">
    <source>
        <dbReference type="EMBL" id="SHH71586.1"/>
    </source>
</evidence>
<dbReference type="Gene3D" id="2.30.30.380">
    <property type="entry name" value="Zn-finger domain of Sec23/24"/>
    <property type="match status" value="1"/>
</dbReference>
<keyword evidence="2" id="KW-0813">Transport</keyword>
<accession>A0A1M5V8P1</accession>
<dbReference type="InterPro" id="IPR005746">
    <property type="entry name" value="Thioredoxin"/>
</dbReference>
<dbReference type="GO" id="GO:0015035">
    <property type="term" value="F:protein-disulfide reductase activity"/>
    <property type="evidence" value="ECO:0007669"/>
    <property type="project" value="UniProtKB-UniRule"/>
</dbReference>
<evidence type="ECO:0000256" key="2">
    <source>
        <dbReference type="ARBA" id="ARBA00022448"/>
    </source>
</evidence>
<feature type="domain" description="Thioredoxin" evidence="7">
    <location>
        <begin position="15"/>
        <end position="142"/>
    </location>
</feature>
<dbReference type="PROSITE" id="PS51352">
    <property type="entry name" value="THIOREDOXIN_2"/>
    <property type="match status" value="1"/>
</dbReference>
<keyword evidence="9" id="KW-1185">Reference proteome</keyword>